<dbReference type="Pfam" id="PF11769">
    <property type="entry name" value="DUF3313"/>
    <property type="match status" value="1"/>
</dbReference>
<proteinExistence type="predicted"/>
<keyword evidence="3" id="KW-1185">Reference proteome</keyword>
<accession>A0A432LVG7</accession>
<dbReference type="Proteomes" id="UP000267077">
    <property type="component" value="Unassembled WGS sequence"/>
</dbReference>
<name>A0A432LVG7_9GAMM</name>
<evidence type="ECO:0000256" key="1">
    <source>
        <dbReference type="SAM" id="SignalP"/>
    </source>
</evidence>
<feature type="chain" id="PRO_5018991335" evidence="1">
    <location>
        <begin position="33"/>
        <end position="229"/>
    </location>
</feature>
<sequence>MGPSMITSMIKRNVLRCLLPVLCMVGMAGCVATSPVQYRNLDSTAQLAPNSQGQNKHIPLYYSAPDAQLSRYTQVMLDTVTVYNGEDQQFGKLSTAERQQLADYMQTQFSQTLGQKYVLTSVAGPDTLRIHLTLTGASASVPVLSTVKQILPVGAVLGTLRSAADIPARSLGSVTYAVEIYDSQSNQLLKAFVAKQYPAAENISASLGTLSAAETGIEKGAKTFLAQLE</sequence>
<dbReference type="AlphaFoldDB" id="A0A432LVG7"/>
<keyword evidence="1" id="KW-0732">Signal</keyword>
<dbReference type="EMBL" id="RYZR01000003">
    <property type="protein sequence ID" value="RUL65847.1"/>
    <property type="molecule type" value="Genomic_DNA"/>
</dbReference>
<gene>
    <name evidence="2" type="ORF">EKH79_03825</name>
</gene>
<evidence type="ECO:0000313" key="3">
    <source>
        <dbReference type="Proteomes" id="UP000267077"/>
    </source>
</evidence>
<comment type="caution">
    <text evidence="2">The sequence shown here is derived from an EMBL/GenBank/DDBJ whole genome shotgun (WGS) entry which is preliminary data.</text>
</comment>
<reference evidence="2 3" key="1">
    <citation type="submission" date="2018-12" db="EMBL/GenBank/DDBJ databases">
        <title>Dyella dinghuensis sp. nov. DHOA06 and Dyella choica sp. nov. 4M-K27, isolated from forest soil.</title>
        <authorList>
            <person name="Qiu L.-H."/>
            <person name="Gao Z.-H."/>
        </authorList>
    </citation>
    <scope>NUCLEOTIDE SEQUENCE [LARGE SCALE GENOMIC DNA]</scope>
    <source>
        <strain evidence="2 3">DHOA06</strain>
    </source>
</reference>
<feature type="signal peptide" evidence="1">
    <location>
        <begin position="1"/>
        <end position="32"/>
    </location>
</feature>
<protein>
    <submittedName>
        <fullName evidence="2">DUF3313 domain-containing protein</fullName>
    </submittedName>
</protein>
<dbReference type="InterPro" id="IPR021747">
    <property type="entry name" value="DUF3313"/>
</dbReference>
<evidence type="ECO:0000313" key="2">
    <source>
        <dbReference type="EMBL" id="RUL65847.1"/>
    </source>
</evidence>
<organism evidence="2 3">
    <name type="scientific">Dyella dinghuensis</name>
    <dbReference type="NCBI Taxonomy" id="1920169"/>
    <lineage>
        <taxon>Bacteria</taxon>
        <taxon>Pseudomonadati</taxon>
        <taxon>Pseudomonadota</taxon>
        <taxon>Gammaproteobacteria</taxon>
        <taxon>Lysobacterales</taxon>
        <taxon>Rhodanobacteraceae</taxon>
        <taxon>Dyella</taxon>
    </lineage>
</organism>